<keyword evidence="2" id="KW-1185">Reference proteome</keyword>
<evidence type="ECO:0000313" key="2">
    <source>
        <dbReference type="Proteomes" id="UP000028194"/>
    </source>
</evidence>
<dbReference type="STRING" id="1459636.NTE_01178"/>
<reference evidence="1 2" key="1">
    <citation type="journal article" date="2014" name="PLoS ONE">
        <title>Genome Sequence of Candidatus Nitrososphaera evergladensis from Group I.1b Enriched from Everglades Soil Reveals Novel Genomic Features of the Ammonia-Oxidizing Archaea.</title>
        <authorList>
            <person name="Zhalnina K.V."/>
            <person name="Dias R."/>
            <person name="Leonard M.T."/>
            <person name="Dorr de Quadros P."/>
            <person name="Camargo F.A."/>
            <person name="Drew J.C."/>
            <person name="Farmerie W.G."/>
            <person name="Daroub S.H."/>
            <person name="Triplett E.W."/>
        </authorList>
    </citation>
    <scope>NUCLEOTIDE SEQUENCE [LARGE SCALE GENOMIC DNA]</scope>
    <source>
        <strain evidence="1 2">SR1</strain>
    </source>
</reference>
<organism evidence="1 2">
    <name type="scientific">Candidatus Nitrososphaera evergladensis SR1</name>
    <dbReference type="NCBI Taxonomy" id="1459636"/>
    <lineage>
        <taxon>Archaea</taxon>
        <taxon>Nitrososphaerota</taxon>
        <taxon>Nitrososphaeria</taxon>
        <taxon>Nitrososphaerales</taxon>
        <taxon>Nitrososphaeraceae</taxon>
        <taxon>Nitrososphaera</taxon>
    </lineage>
</organism>
<evidence type="ECO:0000313" key="1">
    <source>
        <dbReference type="EMBL" id="AIF83251.1"/>
    </source>
</evidence>
<name>A0A075MP01_9ARCH</name>
<dbReference type="Proteomes" id="UP000028194">
    <property type="component" value="Chromosome"/>
</dbReference>
<dbReference type="EMBL" id="CP007174">
    <property type="protein sequence ID" value="AIF83251.1"/>
    <property type="molecule type" value="Genomic_DNA"/>
</dbReference>
<dbReference type="RefSeq" id="WP_148700047.1">
    <property type="nucleotide sequence ID" value="NZ_CP007174.1"/>
</dbReference>
<accession>A0A075MP01</accession>
<dbReference type="KEGG" id="nev:NTE_01178"/>
<dbReference type="AlphaFoldDB" id="A0A075MP01"/>
<protein>
    <submittedName>
        <fullName evidence="1">Uncharacterized protein</fullName>
    </submittedName>
</protein>
<sequence>MKEETVMEYFAKVKEALDAPSHLYELDINSLFGPPVLRQAEKPKKMIKCPHCNWDFAPDS</sequence>
<dbReference type="HOGENOM" id="CLU_2930026_0_0_2"/>
<proteinExistence type="predicted"/>
<gene>
    <name evidence="1" type="ORF">NTE_01178</name>
</gene>
<dbReference type="GeneID" id="41596989"/>